<feature type="domain" description="Condensation" evidence="3">
    <location>
        <begin position="5"/>
        <end position="256"/>
    </location>
</feature>
<evidence type="ECO:0000259" key="2">
    <source>
        <dbReference type="Pfam" id="PF00501"/>
    </source>
</evidence>
<dbReference type="AlphaFoldDB" id="A0A2T6FY75"/>
<accession>A0A2T6FY75</accession>
<gene>
    <name evidence="4" type="ORF">C8Z91_23130</name>
</gene>
<feature type="non-terminal residue" evidence="4">
    <location>
        <position position="513"/>
    </location>
</feature>
<dbReference type="EMBL" id="PYHP01000067">
    <property type="protein sequence ID" value="PUA36866.1"/>
    <property type="molecule type" value="Genomic_DNA"/>
</dbReference>
<comment type="caution">
    <text evidence="4">The sequence shown here is derived from an EMBL/GenBank/DDBJ whole genome shotgun (WGS) entry which is preliminary data.</text>
</comment>
<dbReference type="GO" id="GO:0009239">
    <property type="term" value="P:enterobactin biosynthetic process"/>
    <property type="evidence" value="ECO:0007669"/>
    <property type="project" value="TreeGrafter"/>
</dbReference>
<dbReference type="InterPro" id="IPR001242">
    <property type="entry name" value="Condensation_dom"/>
</dbReference>
<dbReference type="FunFam" id="3.40.50.980:FF:000001">
    <property type="entry name" value="Non-ribosomal peptide synthetase"/>
    <property type="match status" value="1"/>
</dbReference>
<dbReference type="GO" id="GO:0047527">
    <property type="term" value="F:2,3-dihydroxybenzoate-serine ligase activity"/>
    <property type="evidence" value="ECO:0007669"/>
    <property type="project" value="TreeGrafter"/>
</dbReference>
<evidence type="ECO:0000313" key="5">
    <source>
        <dbReference type="Proteomes" id="UP000244184"/>
    </source>
</evidence>
<dbReference type="Pfam" id="PF00668">
    <property type="entry name" value="Condensation"/>
    <property type="match status" value="1"/>
</dbReference>
<reference evidence="4 5" key="1">
    <citation type="submission" date="2018-03" db="EMBL/GenBank/DDBJ databases">
        <title>Genome sequence of Paenibacillus elgii strain AC13 an antimicrobial compound producing bacteria.</title>
        <authorList>
            <person name="Kurokawa A.S."/>
            <person name="Araujo J.F."/>
            <person name="Costa R.A."/>
            <person name="Ortega D.B."/>
            <person name="Pires A.S."/>
            <person name="Pappas G.J.Jr."/>
            <person name="Franco O.L."/>
            <person name="Barreto C."/>
            <person name="Magalhaes B.S."/>
            <person name="Kruger R.H."/>
        </authorList>
    </citation>
    <scope>NUCLEOTIDE SEQUENCE [LARGE SCALE GENOMIC DNA]</scope>
    <source>
        <strain evidence="4 5">AC13</strain>
    </source>
</reference>
<dbReference type="PANTHER" id="PTHR45527">
    <property type="entry name" value="NONRIBOSOMAL PEPTIDE SYNTHETASE"/>
    <property type="match status" value="1"/>
</dbReference>
<dbReference type="GO" id="GO:0043041">
    <property type="term" value="P:amino acid activation for nonribosomal peptide biosynthetic process"/>
    <property type="evidence" value="ECO:0007669"/>
    <property type="project" value="TreeGrafter"/>
</dbReference>
<protein>
    <submittedName>
        <fullName evidence="4">Non-ribosomal peptide synthetase</fullName>
    </submittedName>
</protein>
<dbReference type="InterPro" id="IPR020845">
    <property type="entry name" value="AMP-binding_CS"/>
</dbReference>
<evidence type="ECO:0000259" key="3">
    <source>
        <dbReference type="Pfam" id="PF00668"/>
    </source>
</evidence>
<dbReference type="Pfam" id="PF00501">
    <property type="entry name" value="AMP-binding"/>
    <property type="match status" value="1"/>
</dbReference>
<name>A0A2T6FY75_9BACL</name>
<dbReference type="GO" id="GO:0005829">
    <property type="term" value="C:cytosol"/>
    <property type="evidence" value="ECO:0007669"/>
    <property type="project" value="TreeGrafter"/>
</dbReference>
<dbReference type="InterPro" id="IPR020459">
    <property type="entry name" value="AMP-binding"/>
</dbReference>
<organism evidence="4 5">
    <name type="scientific">Paenibacillus elgii</name>
    <dbReference type="NCBI Taxonomy" id="189691"/>
    <lineage>
        <taxon>Bacteria</taxon>
        <taxon>Bacillati</taxon>
        <taxon>Bacillota</taxon>
        <taxon>Bacilli</taxon>
        <taxon>Bacillales</taxon>
        <taxon>Paenibacillaceae</taxon>
        <taxon>Paenibacillus</taxon>
    </lineage>
</organism>
<dbReference type="SUPFAM" id="SSF52777">
    <property type="entry name" value="CoA-dependent acyltransferases"/>
    <property type="match status" value="1"/>
</dbReference>
<dbReference type="Gene3D" id="3.30.559.30">
    <property type="entry name" value="Nonribosomal peptide synthetase, condensation domain"/>
    <property type="match status" value="1"/>
</dbReference>
<dbReference type="InterPro" id="IPR000873">
    <property type="entry name" value="AMP-dep_synth/lig_dom"/>
</dbReference>
<dbReference type="Proteomes" id="UP000244184">
    <property type="component" value="Unassembled WGS sequence"/>
</dbReference>
<dbReference type="PRINTS" id="PR00154">
    <property type="entry name" value="AMPBINDING"/>
</dbReference>
<dbReference type="PROSITE" id="PS00455">
    <property type="entry name" value="AMP_BINDING"/>
    <property type="match status" value="1"/>
</dbReference>
<dbReference type="SUPFAM" id="SSF56801">
    <property type="entry name" value="Acetyl-CoA synthetase-like"/>
    <property type="match status" value="1"/>
</dbReference>
<proteinExistence type="predicted"/>
<dbReference type="GO" id="GO:0031177">
    <property type="term" value="F:phosphopantetheine binding"/>
    <property type="evidence" value="ECO:0007669"/>
    <property type="project" value="TreeGrafter"/>
</dbReference>
<sequence>MQLTALFEKEKAYWSGKFEGEDHIACLPYDRIGPALNDGTGSGFITGGLRMYSGSLPPDLSQRLMSITGGSPWAAFIVLLAGIKSLLHTYTGEENVVVAVPTVADADQGAALINPLLLLKNNVNHQIAFKALLAQIKSSVGEAIEHQNFPFWNYIEQLHVPHDSEGVPVIHTVVAMKNLHTNDYKEHAAAELELQFELDQAGVRLNVSYDEQRYREETMVRFTNRLNRFFAAVLFQPELRLQDADLLTEDEKAQIVGQFNATAADYPREDSIGGLFEAQAERTPEQTAVVYEDVKLTYRELNERANRLARTLWVAGVKRDEPVAIMAERSVEMVVGVLAILKAGGAYVPVDPDYPEERVRYLLDDSGAKLLLTQRRELVRTDFAGTVVDLSDEGAYHDDATNLEPVSGPEDLAYVIYTSGTTGKPKGVMVEHRNVVRLVKNTNYVRLDETTRILQTGAVVFDASTFEIWGALLNGGQLYLVSSDVILNADRLQEAIRQYGITTMWLTAPLFNQ</sequence>
<evidence type="ECO:0000256" key="1">
    <source>
        <dbReference type="ARBA" id="ARBA00022737"/>
    </source>
</evidence>
<keyword evidence="1" id="KW-0677">Repeat</keyword>
<dbReference type="PANTHER" id="PTHR45527:SF1">
    <property type="entry name" value="FATTY ACID SYNTHASE"/>
    <property type="match status" value="1"/>
</dbReference>
<dbReference type="Gene3D" id="3.40.50.980">
    <property type="match status" value="2"/>
</dbReference>
<feature type="domain" description="AMP-dependent synthetase/ligase" evidence="2">
    <location>
        <begin position="276"/>
        <end position="512"/>
    </location>
</feature>
<evidence type="ECO:0000313" key="4">
    <source>
        <dbReference type="EMBL" id="PUA36866.1"/>
    </source>
</evidence>
<dbReference type="GO" id="GO:0009366">
    <property type="term" value="C:enterobactin synthetase complex"/>
    <property type="evidence" value="ECO:0007669"/>
    <property type="project" value="TreeGrafter"/>
</dbReference>